<evidence type="ECO:0000256" key="3">
    <source>
        <dbReference type="ARBA" id="ARBA00023015"/>
    </source>
</evidence>
<sequence length="107" mass="12037">MPGDAALAYDRAAFKMRGSKAKLNFPHLIGSAEHDPVRVRPKRRSAEPSLLSTSSDDASMMRMKRRKRKVDVAVEVESDPLSHIRYEFIEWGPAVLILIMQTAKTLS</sequence>
<dbReference type="GO" id="GO:0003677">
    <property type="term" value="F:DNA binding"/>
    <property type="evidence" value="ECO:0007669"/>
    <property type="project" value="UniProtKB-KW"/>
</dbReference>
<keyword evidence="7" id="KW-0539">Nucleus</keyword>
<keyword evidence="5" id="KW-0010">Activator</keyword>
<dbReference type="SUPFAM" id="SSF54171">
    <property type="entry name" value="DNA-binding domain"/>
    <property type="match status" value="1"/>
</dbReference>
<keyword evidence="6" id="KW-0804">Transcription</keyword>
<dbReference type="GO" id="GO:0009873">
    <property type="term" value="P:ethylene-activated signaling pathway"/>
    <property type="evidence" value="ECO:0007669"/>
    <property type="project" value="UniProtKB-KW"/>
</dbReference>
<evidence type="ECO:0008006" key="12">
    <source>
        <dbReference type="Google" id="ProtNLM"/>
    </source>
</evidence>
<evidence type="ECO:0000256" key="7">
    <source>
        <dbReference type="ARBA" id="ARBA00023242"/>
    </source>
</evidence>
<dbReference type="AlphaFoldDB" id="A0ABD3JR82"/>
<gene>
    <name evidence="10" type="ORF">ACJRO7_026597</name>
</gene>
<name>A0ABD3JR82_EUCGL</name>
<comment type="similarity">
    <text evidence="8">Belongs to the AP2/ERF transcription factor family. ERF subfamily.</text>
</comment>
<dbReference type="PANTHER" id="PTHR31657">
    <property type="entry name" value="ETHYLENE-RESPONSIVE TRANSCRIPTION FACTOR ERF061"/>
    <property type="match status" value="1"/>
</dbReference>
<evidence type="ECO:0000256" key="9">
    <source>
        <dbReference type="SAM" id="MobiDB-lite"/>
    </source>
</evidence>
<comment type="subcellular location">
    <subcellularLocation>
        <location evidence="1">Nucleus</location>
    </subcellularLocation>
</comment>
<feature type="region of interest" description="Disordered" evidence="9">
    <location>
        <begin position="34"/>
        <end position="64"/>
    </location>
</feature>
<evidence type="ECO:0000256" key="6">
    <source>
        <dbReference type="ARBA" id="ARBA00023163"/>
    </source>
</evidence>
<evidence type="ECO:0000313" key="10">
    <source>
        <dbReference type="EMBL" id="KAL3729498.1"/>
    </source>
</evidence>
<proteinExistence type="inferred from homology"/>
<evidence type="ECO:0000256" key="1">
    <source>
        <dbReference type="ARBA" id="ARBA00004123"/>
    </source>
</evidence>
<reference evidence="10 11" key="1">
    <citation type="submission" date="2024-11" db="EMBL/GenBank/DDBJ databases">
        <title>Chromosome-level genome assembly of Eucalyptus globulus Labill. provides insights into its genome evolution.</title>
        <authorList>
            <person name="Li X."/>
        </authorList>
    </citation>
    <scope>NUCLEOTIDE SEQUENCE [LARGE SCALE GENOMIC DNA]</scope>
    <source>
        <strain evidence="10">CL2024</strain>
        <tissue evidence="10">Fresh tender leaves</tissue>
    </source>
</reference>
<evidence type="ECO:0000256" key="2">
    <source>
        <dbReference type="ARBA" id="ARBA00022745"/>
    </source>
</evidence>
<dbReference type="InterPro" id="IPR036955">
    <property type="entry name" value="AP2/ERF_dom_sf"/>
</dbReference>
<keyword evidence="3" id="KW-0805">Transcription regulation</keyword>
<evidence type="ECO:0000313" key="11">
    <source>
        <dbReference type="Proteomes" id="UP001634007"/>
    </source>
</evidence>
<keyword evidence="11" id="KW-1185">Reference proteome</keyword>
<comment type="caution">
    <text evidence="10">The sequence shown here is derived from an EMBL/GenBank/DDBJ whole genome shotgun (WGS) entry which is preliminary data.</text>
</comment>
<organism evidence="10 11">
    <name type="scientific">Eucalyptus globulus</name>
    <name type="common">Tasmanian blue gum</name>
    <dbReference type="NCBI Taxonomy" id="34317"/>
    <lineage>
        <taxon>Eukaryota</taxon>
        <taxon>Viridiplantae</taxon>
        <taxon>Streptophyta</taxon>
        <taxon>Embryophyta</taxon>
        <taxon>Tracheophyta</taxon>
        <taxon>Spermatophyta</taxon>
        <taxon>Magnoliopsida</taxon>
        <taxon>eudicotyledons</taxon>
        <taxon>Gunneridae</taxon>
        <taxon>Pentapetalae</taxon>
        <taxon>rosids</taxon>
        <taxon>malvids</taxon>
        <taxon>Myrtales</taxon>
        <taxon>Myrtaceae</taxon>
        <taxon>Myrtoideae</taxon>
        <taxon>Eucalypteae</taxon>
        <taxon>Eucalyptus</taxon>
    </lineage>
</organism>
<keyword evidence="2" id="KW-0936">Ethylene signaling pathway</keyword>
<dbReference type="InterPro" id="IPR016177">
    <property type="entry name" value="DNA-bd_dom_sf"/>
</dbReference>
<protein>
    <recommendedName>
        <fullName evidence="12">AP2/ERF domain-containing protein</fullName>
    </recommendedName>
</protein>
<accession>A0ABD3JR82</accession>
<keyword evidence="4" id="KW-0238">DNA-binding</keyword>
<dbReference type="Gene3D" id="3.30.730.10">
    <property type="entry name" value="AP2/ERF domain"/>
    <property type="match status" value="1"/>
</dbReference>
<dbReference type="GO" id="GO:0005634">
    <property type="term" value="C:nucleus"/>
    <property type="evidence" value="ECO:0007669"/>
    <property type="project" value="UniProtKB-SubCell"/>
</dbReference>
<evidence type="ECO:0000256" key="4">
    <source>
        <dbReference type="ARBA" id="ARBA00023125"/>
    </source>
</evidence>
<evidence type="ECO:0000256" key="8">
    <source>
        <dbReference type="ARBA" id="ARBA00024343"/>
    </source>
</evidence>
<evidence type="ECO:0000256" key="5">
    <source>
        <dbReference type="ARBA" id="ARBA00023159"/>
    </source>
</evidence>
<dbReference type="PANTHER" id="PTHR31657:SF87">
    <property type="entry name" value="ETHYLENE-RESPONSIVE TRANSCRIPTION FACTOR RAP2-13"/>
    <property type="match status" value="1"/>
</dbReference>
<dbReference type="InterPro" id="IPR051758">
    <property type="entry name" value="ERF/AP2-like"/>
</dbReference>
<dbReference type="Proteomes" id="UP001634007">
    <property type="component" value="Unassembled WGS sequence"/>
</dbReference>
<dbReference type="EMBL" id="JBJKBG010000007">
    <property type="protein sequence ID" value="KAL3729498.1"/>
    <property type="molecule type" value="Genomic_DNA"/>
</dbReference>